<dbReference type="RefSeq" id="WP_043870500.1">
    <property type="nucleotide sequence ID" value="NZ_CP004393.1"/>
</dbReference>
<proteinExistence type="predicted"/>
<dbReference type="KEGG" id="cid:P73_3388"/>
<dbReference type="OrthoDB" id="7840273at2"/>
<dbReference type="HOGENOM" id="CLU_077391_0_0_5"/>
<name>A0A0B5DXD2_9RHOB</name>
<dbReference type="AlphaFoldDB" id="A0A0B5DXD2"/>
<dbReference type="EMBL" id="CP004393">
    <property type="protein sequence ID" value="AJE48103.1"/>
    <property type="molecule type" value="Genomic_DNA"/>
</dbReference>
<dbReference type="PROSITE" id="PS50096">
    <property type="entry name" value="IQ"/>
    <property type="match status" value="1"/>
</dbReference>
<gene>
    <name evidence="2" type="ORF">P73_3388</name>
</gene>
<evidence type="ECO:0000313" key="3">
    <source>
        <dbReference type="Proteomes" id="UP000031521"/>
    </source>
</evidence>
<accession>A0A0B5DXD2</accession>
<evidence type="ECO:0000256" key="1">
    <source>
        <dbReference type="SAM" id="MobiDB-lite"/>
    </source>
</evidence>
<dbReference type="STRING" id="1208324.P73_3388"/>
<evidence type="ECO:0008006" key="4">
    <source>
        <dbReference type="Google" id="ProtNLM"/>
    </source>
</evidence>
<sequence length="337" mass="37728">MDSALQTAVRTLEDISNQPRKAWCDSLEVLAEEHGYYQPLGDSYAAAFLDDAPRLLVTFDSHERATERTDNGYPHGMTLAAQQGWSSLTLLSHGPDRSADWFRAPEVYGYFDRLVDEGFFEDFDQVVFYGAGAFGYAAAAYSVAAPGATVVAISPQATLDGRLASWDHRFPETRRMDFSSRYGFAPDMIEGAEKAVVLYDPHVEADAMHAALFHRPHVTRVPCRLFGADPEFEMMEMDALAPLLEAAMRGALTRRDITRALRSRREHNGYLRRLLSEVGTGNRPFQTVLLCGHVLSQRKRAPRFRRAYDHAVAMLEEQGRPVPGRSKMPPDRTQATA</sequence>
<keyword evidence="3" id="KW-1185">Reference proteome</keyword>
<organism evidence="2 3">
    <name type="scientific">Celeribacter indicus</name>
    <dbReference type="NCBI Taxonomy" id="1208324"/>
    <lineage>
        <taxon>Bacteria</taxon>
        <taxon>Pseudomonadati</taxon>
        <taxon>Pseudomonadota</taxon>
        <taxon>Alphaproteobacteria</taxon>
        <taxon>Rhodobacterales</taxon>
        <taxon>Roseobacteraceae</taxon>
        <taxon>Celeribacter</taxon>
    </lineage>
</organism>
<feature type="region of interest" description="Disordered" evidence="1">
    <location>
        <begin position="315"/>
        <end position="337"/>
    </location>
</feature>
<evidence type="ECO:0000313" key="2">
    <source>
        <dbReference type="EMBL" id="AJE48103.1"/>
    </source>
</evidence>
<dbReference type="Proteomes" id="UP000031521">
    <property type="component" value="Chromosome"/>
</dbReference>
<reference evidence="2 3" key="1">
    <citation type="journal article" date="2014" name="Int. J. Syst. Evol. Microbiol.">
        <title>Celeribacter indicus sp. nov., a polycyclic aromatic hydrocarbon-degrading bacterium from deep-sea sediment and reclassification of Huaishuia halophila as Celeribacter halophilus comb. nov.</title>
        <authorList>
            <person name="Lai Q."/>
            <person name="Cao J."/>
            <person name="Yuan J."/>
            <person name="Li F."/>
            <person name="Shao Z."/>
        </authorList>
    </citation>
    <scope>NUCLEOTIDE SEQUENCE [LARGE SCALE GENOMIC DNA]</scope>
    <source>
        <strain evidence="2">P73</strain>
    </source>
</reference>
<protein>
    <recommendedName>
        <fullName evidence="4">Phosphoadenosine phosphosulfate reductase</fullName>
    </recommendedName>
</protein>